<dbReference type="InterPro" id="IPR053842">
    <property type="entry name" value="NikA-like"/>
</dbReference>
<reference evidence="1 2" key="1">
    <citation type="submission" date="2016-10" db="EMBL/GenBank/DDBJ databases">
        <authorList>
            <person name="de Groot N.N."/>
        </authorList>
    </citation>
    <scope>NUCLEOTIDE SEQUENCE [LARGE SCALE GENOMIC DNA]</scope>
    <source>
        <strain evidence="1 2">DSM 12130</strain>
    </source>
</reference>
<dbReference type="EMBL" id="FNJI01000017">
    <property type="protein sequence ID" value="SDP35769.1"/>
    <property type="molecule type" value="Genomic_DNA"/>
</dbReference>
<evidence type="ECO:0000313" key="2">
    <source>
        <dbReference type="Proteomes" id="UP000199073"/>
    </source>
</evidence>
<accession>A0A1H0S2E2</accession>
<dbReference type="STRING" id="91360.SAMN05660330_02496"/>
<keyword evidence="2" id="KW-1185">Reference proteome</keyword>
<evidence type="ECO:0008006" key="3">
    <source>
        <dbReference type="Google" id="ProtNLM"/>
    </source>
</evidence>
<sequence length="175" mass="20020">MNKPKREICLKAYITQDEHIHIKQLAGQTGLSISEYTRRVLSNSKINSRLGQVKKIGSFNSMFLTKNEINSVIDEGMSAAKVNGGRSSSSLNPHKKGFDKHFFWEYGYYQGSADPEFDAQFDVGEYEGYKAGKAEKKPEWPGRNPYPADSPMYYGWECGYGDAYYYFFKQLDNEV</sequence>
<organism evidence="1 2">
    <name type="scientific">Desulforhopalus singaporensis</name>
    <dbReference type="NCBI Taxonomy" id="91360"/>
    <lineage>
        <taxon>Bacteria</taxon>
        <taxon>Pseudomonadati</taxon>
        <taxon>Thermodesulfobacteriota</taxon>
        <taxon>Desulfobulbia</taxon>
        <taxon>Desulfobulbales</taxon>
        <taxon>Desulfocapsaceae</taxon>
        <taxon>Desulforhopalus</taxon>
    </lineage>
</organism>
<evidence type="ECO:0000313" key="1">
    <source>
        <dbReference type="EMBL" id="SDP35769.1"/>
    </source>
</evidence>
<name>A0A1H0S2E2_9BACT</name>
<dbReference type="Pfam" id="PF21983">
    <property type="entry name" value="NikA-like"/>
    <property type="match status" value="1"/>
</dbReference>
<gene>
    <name evidence="1" type="ORF">SAMN05660330_02496</name>
</gene>
<proteinExistence type="predicted"/>
<dbReference type="AlphaFoldDB" id="A0A1H0S2E2"/>
<dbReference type="RefSeq" id="WP_092223305.1">
    <property type="nucleotide sequence ID" value="NZ_FNJI01000017.1"/>
</dbReference>
<protein>
    <recommendedName>
        <fullName evidence="3">Ribbon-helix-helix protein, copG family</fullName>
    </recommendedName>
</protein>
<dbReference type="Proteomes" id="UP000199073">
    <property type="component" value="Unassembled WGS sequence"/>
</dbReference>
<dbReference type="OrthoDB" id="8966807at2"/>